<feature type="compositionally biased region" description="Polar residues" evidence="1">
    <location>
        <begin position="174"/>
        <end position="184"/>
    </location>
</feature>
<name>A0ABN7SX85_OIKDI</name>
<organism evidence="2 3">
    <name type="scientific">Oikopleura dioica</name>
    <name type="common">Tunicate</name>
    <dbReference type="NCBI Taxonomy" id="34765"/>
    <lineage>
        <taxon>Eukaryota</taxon>
        <taxon>Metazoa</taxon>
        <taxon>Chordata</taxon>
        <taxon>Tunicata</taxon>
        <taxon>Appendicularia</taxon>
        <taxon>Copelata</taxon>
        <taxon>Oikopleuridae</taxon>
        <taxon>Oikopleura</taxon>
    </lineage>
</organism>
<evidence type="ECO:0000313" key="2">
    <source>
        <dbReference type="EMBL" id="CAG5107150.1"/>
    </source>
</evidence>
<evidence type="ECO:0000256" key="1">
    <source>
        <dbReference type="SAM" id="MobiDB-lite"/>
    </source>
</evidence>
<dbReference type="EMBL" id="OU015566">
    <property type="protein sequence ID" value="CAG5107150.1"/>
    <property type="molecule type" value="Genomic_DNA"/>
</dbReference>
<feature type="region of interest" description="Disordered" evidence="1">
    <location>
        <begin position="68"/>
        <end position="111"/>
    </location>
</feature>
<proteinExistence type="predicted"/>
<feature type="compositionally biased region" description="Low complexity" evidence="1">
    <location>
        <begin position="162"/>
        <end position="173"/>
    </location>
</feature>
<reference evidence="2 3" key="1">
    <citation type="submission" date="2021-04" db="EMBL/GenBank/DDBJ databases">
        <authorList>
            <person name="Bliznina A."/>
        </authorList>
    </citation>
    <scope>NUCLEOTIDE SEQUENCE [LARGE SCALE GENOMIC DNA]</scope>
</reference>
<gene>
    <name evidence="2" type="ORF">OKIOD_LOCUS11941</name>
</gene>
<feature type="compositionally biased region" description="Polar residues" evidence="1">
    <location>
        <begin position="1"/>
        <end position="11"/>
    </location>
</feature>
<evidence type="ECO:0000313" key="3">
    <source>
        <dbReference type="Proteomes" id="UP001158576"/>
    </source>
</evidence>
<protein>
    <submittedName>
        <fullName evidence="2">Oidioi.mRNA.OKI2018_I69.chr1.g3176.t1.cds</fullName>
    </submittedName>
</protein>
<dbReference type="Proteomes" id="UP001158576">
    <property type="component" value="Chromosome 1"/>
</dbReference>
<feature type="region of interest" description="Disordered" evidence="1">
    <location>
        <begin position="1"/>
        <end position="24"/>
    </location>
</feature>
<feature type="compositionally biased region" description="Basic and acidic residues" evidence="1">
    <location>
        <begin position="68"/>
        <end position="84"/>
    </location>
</feature>
<accession>A0ABN7SX85</accession>
<sequence length="184" mass="21591">MKVPTVGTSDELTQEQEDELARMDDELRERNYELAKLRYKVSSEHPKKWEKQQLELIRGFEVPQTEPIRWDGRIDASTDTHDPFAAEDSSVNEPPRIVQPVPLHPQSSEEDMEYFKRREHFPFDESKAPTFVRETLSKLDKYNKTMRYTHAYQHNEFEEVPSSASSSISTLHSMVQTNTDSRMK</sequence>
<keyword evidence="3" id="KW-1185">Reference proteome</keyword>
<feature type="region of interest" description="Disordered" evidence="1">
    <location>
        <begin position="157"/>
        <end position="184"/>
    </location>
</feature>